<evidence type="ECO:0000313" key="2">
    <source>
        <dbReference type="EMBL" id="TXE15598.1"/>
    </source>
</evidence>
<comment type="caution">
    <text evidence="2">The sequence shown here is derived from an EMBL/GenBank/DDBJ whole genome shotgun (WGS) entry which is preliminary data.</text>
</comment>
<keyword evidence="1" id="KW-0732">Signal</keyword>
<dbReference type="RefSeq" id="WP_028871027.1">
    <property type="nucleotide sequence ID" value="NZ_VOSB01000028.1"/>
</dbReference>
<gene>
    <name evidence="2" type="ORF">ES692_15990</name>
</gene>
<reference evidence="2 3" key="1">
    <citation type="submission" date="2019-08" db="EMBL/GenBank/DDBJ databases">
        <title>Genome of Psychroserpens burtonensis ACAM 167.</title>
        <authorList>
            <person name="Bowman J.P."/>
        </authorList>
    </citation>
    <scope>NUCLEOTIDE SEQUENCE [LARGE SCALE GENOMIC DNA]</scope>
    <source>
        <strain evidence="2 3">ACAM 167</strain>
    </source>
</reference>
<sequence length="84" mass="8838">MRKLLFLSLLAVTSTATSQTTFPTNTFPTTGNAGVGTLTPTEELEVVGTVKGERRIFTKSLPNGSIFSSGSDRNLQCSVLNAGT</sequence>
<protein>
    <submittedName>
        <fullName evidence="2">Uncharacterized protein</fullName>
    </submittedName>
</protein>
<name>A0A5C7BAJ3_9FLAO</name>
<dbReference type="EMBL" id="VOSB01000028">
    <property type="protein sequence ID" value="TXE15598.1"/>
    <property type="molecule type" value="Genomic_DNA"/>
</dbReference>
<organism evidence="2 3">
    <name type="scientific">Psychroserpens burtonensis</name>
    <dbReference type="NCBI Taxonomy" id="49278"/>
    <lineage>
        <taxon>Bacteria</taxon>
        <taxon>Pseudomonadati</taxon>
        <taxon>Bacteroidota</taxon>
        <taxon>Flavobacteriia</taxon>
        <taxon>Flavobacteriales</taxon>
        <taxon>Flavobacteriaceae</taxon>
        <taxon>Psychroserpens</taxon>
    </lineage>
</organism>
<dbReference type="STRING" id="1123037.GCA_000425305_01003"/>
<dbReference type="AlphaFoldDB" id="A0A5C7BAJ3"/>
<feature type="signal peptide" evidence="1">
    <location>
        <begin position="1"/>
        <end position="18"/>
    </location>
</feature>
<feature type="chain" id="PRO_5023016883" evidence="1">
    <location>
        <begin position="19"/>
        <end position="84"/>
    </location>
</feature>
<keyword evidence="3" id="KW-1185">Reference proteome</keyword>
<dbReference type="Proteomes" id="UP000321938">
    <property type="component" value="Unassembled WGS sequence"/>
</dbReference>
<evidence type="ECO:0000313" key="3">
    <source>
        <dbReference type="Proteomes" id="UP000321938"/>
    </source>
</evidence>
<accession>A0A5C7BAJ3</accession>
<proteinExistence type="predicted"/>
<evidence type="ECO:0000256" key="1">
    <source>
        <dbReference type="SAM" id="SignalP"/>
    </source>
</evidence>